<evidence type="ECO:0000256" key="3">
    <source>
        <dbReference type="ARBA" id="ARBA00022729"/>
    </source>
</evidence>
<evidence type="ECO:0000256" key="2">
    <source>
        <dbReference type="ARBA" id="ARBA00022448"/>
    </source>
</evidence>
<accession>A0A212RJ79</accession>
<dbReference type="Gene3D" id="3.40.190.10">
    <property type="entry name" value="Periplasmic binding protein-like II"/>
    <property type="match status" value="2"/>
</dbReference>
<dbReference type="RefSeq" id="WP_243389882.1">
    <property type="nucleotide sequence ID" value="NZ_FYEH01000009.1"/>
</dbReference>
<evidence type="ECO:0000313" key="8">
    <source>
        <dbReference type="Proteomes" id="UP000197065"/>
    </source>
</evidence>
<keyword evidence="3 6" id="KW-0732">Signal</keyword>
<dbReference type="Proteomes" id="UP000197065">
    <property type="component" value="Unassembled WGS sequence"/>
</dbReference>
<dbReference type="PIRSF" id="PIRSF019574">
    <property type="entry name" value="Periplasmic_polyamine_BP"/>
    <property type="match status" value="1"/>
</dbReference>
<evidence type="ECO:0000256" key="6">
    <source>
        <dbReference type="SAM" id="SignalP"/>
    </source>
</evidence>
<dbReference type="InterPro" id="IPR001188">
    <property type="entry name" value="Sperm_putr-bd"/>
</dbReference>
<dbReference type="GO" id="GO:0042597">
    <property type="term" value="C:periplasmic space"/>
    <property type="evidence" value="ECO:0007669"/>
    <property type="project" value="UniProtKB-SubCell"/>
</dbReference>
<dbReference type="PANTHER" id="PTHR30222:SF12">
    <property type="entry name" value="NORSPERMIDINE SENSOR"/>
    <property type="match status" value="1"/>
</dbReference>
<keyword evidence="2 5" id="KW-0813">Transport</keyword>
<feature type="chain" id="PRO_5012826703" description="Putrescine-binding periplasmic protein" evidence="6">
    <location>
        <begin position="21"/>
        <end position="349"/>
    </location>
</feature>
<organism evidence="7 8">
    <name type="scientific">Arboricoccus pini</name>
    <dbReference type="NCBI Taxonomy" id="1963835"/>
    <lineage>
        <taxon>Bacteria</taxon>
        <taxon>Pseudomonadati</taxon>
        <taxon>Pseudomonadota</taxon>
        <taxon>Alphaproteobacteria</taxon>
        <taxon>Geminicoccales</taxon>
        <taxon>Geminicoccaceae</taxon>
        <taxon>Arboricoccus</taxon>
    </lineage>
</organism>
<dbReference type="Pfam" id="PF13416">
    <property type="entry name" value="SBP_bac_8"/>
    <property type="match status" value="1"/>
</dbReference>
<dbReference type="GO" id="GO:0015846">
    <property type="term" value="P:polyamine transport"/>
    <property type="evidence" value="ECO:0007669"/>
    <property type="project" value="InterPro"/>
</dbReference>
<feature type="signal peptide" evidence="6">
    <location>
        <begin position="1"/>
        <end position="20"/>
    </location>
</feature>
<comment type="similarity">
    <text evidence="5">Belongs to the bacterial solute-binding protein PotD/PotF family.</text>
</comment>
<dbReference type="PANTHER" id="PTHR30222">
    <property type="entry name" value="SPERMIDINE/PUTRESCINE-BINDING PERIPLASMIC PROTEIN"/>
    <property type="match status" value="1"/>
</dbReference>
<reference evidence="7 8" key="1">
    <citation type="submission" date="2017-06" db="EMBL/GenBank/DDBJ databases">
        <authorList>
            <person name="Kim H.J."/>
            <person name="Triplett B.A."/>
        </authorList>
    </citation>
    <scope>NUCLEOTIDE SEQUENCE [LARGE SCALE GENOMIC DNA]</scope>
    <source>
        <strain evidence="7 8">B29T1</strain>
    </source>
</reference>
<evidence type="ECO:0000256" key="5">
    <source>
        <dbReference type="PIRNR" id="PIRNR019574"/>
    </source>
</evidence>
<dbReference type="EMBL" id="FYEH01000009">
    <property type="protein sequence ID" value="SNB72478.1"/>
    <property type="molecule type" value="Genomic_DNA"/>
</dbReference>
<proteinExistence type="inferred from homology"/>
<dbReference type="AlphaFoldDB" id="A0A212RJ79"/>
<dbReference type="SUPFAM" id="SSF53850">
    <property type="entry name" value="Periplasmic binding protein-like II"/>
    <property type="match status" value="1"/>
</dbReference>
<sequence length="349" mass="38398">MARKMKSLIAALMLVGGAGAAGTPAMAQSGGELHIYNWTDYTSSEMIKKFEAETGIKVTVDTYDSNETLLAKLKAGGGGYDIVVASNDFVPILIKSKLIQEVDPYKMDTYDNLTDVGKNRSWDPGSKYTIPYQWGTTSYVADTAIYKGPMNSLKELFEPAPELKGKIGMFGSPSEVMALVLVYMGKPQCNTNPADLKQAQAILEAQKPFVKLYNSDGIHDRMIAGETVMHQSWSGGSARARFGRPTVAYAFPKEGVVGWMDNVAVPTSATNVENAKKFMAFLMKPENIAMTSNEVVYQSAVKGVEKYLKPELADAPEFKVPEGEKIVFSEPCSEDAIRFYDRIWTKLRK</sequence>
<keyword evidence="4 5" id="KW-0574">Periplasm</keyword>
<keyword evidence="8" id="KW-1185">Reference proteome</keyword>
<dbReference type="InterPro" id="IPR006059">
    <property type="entry name" value="SBP"/>
</dbReference>
<evidence type="ECO:0000256" key="4">
    <source>
        <dbReference type="ARBA" id="ARBA00022764"/>
    </source>
</evidence>
<dbReference type="PRINTS" id="PR00909">
    <property type="entry name" value="SPERMDNBNDNG"/>
</dbReference>
<protein>
    <recommendedName>
        <fullName evidence="5">Putrescine-binding periplasmic protein</fullName>
    </recommendedName>
</protein>
<comment type="function">
    <text evidence="5">Required for the activity of the bacterial periplasmic transport system of putrescine.</text>
</comment>
<name>A0A212RJ79_9PROT</name>
<evidence type="ECO:0000313" key="7">
    <source>
        <dbReference type="EMBL" id="SNB72478.1"/>
    </source>
</evidence>
<dbReference type="GO" id="GO:0019808">
    <property type="term" value="F:polyamine binding"/>
    <property type="evidence" value="ECO:0007669"/>
    <property type="project" value="InterPro"/>
</dbReference>
<comment type="subcellular location">
    <subcellularLocation>
        <location evidence="1 5">Periplasm</location>
    </subcellularLocation>
</comment>
<gene>
    <name evidence="7" type="ORF">SAMN07250955_109106</name>
</gene>
<evidence type="ECO:0000256" key="1">
    <source>
        <dbReference type="ARBA" id="ARBA00004418"/>
    </source>
</evidence>